<dbReference type="AlphaFoldDB" id="A0A5M8FL74"/>
<evidence type="ECO:0000256" key="1">
    <source>
        <dbReference type="SAM" id="MobiDB-lite"/>
    </source>
</evidence>
<feature type="chain" id="PRO_5024322902" evidence="2">
    <location>
        <begin position="28"/>
        <end position="308"/>
    </location>
</feature>
<feature type="compositionally biased region" description="Polar residues" evidence="1">
    <location>
        <begin position="284"/>
        <end position="308"/>
    </location>
</feature>
<accession>A0A5M8FL74</accession>
<evidence type="ECO:0000313" key="3">
    <source>
        <dbReference type="EMBL" id="KAA6184740.1"/>
    </source>
</evidence>
<comment type="caution">
    <text evidence="3">The sequence shown here is derived from an EMBL/GenBank/DDBJ whole genome shotgun (WGS) entry which is preliminary data.</text>
</comment>
<protein>
    <submittedName>
        <fullName evidence="3">Iron dicitrate transport regulator FecR</fullName>
    </submittedName>
</protein>
<evidence type="ECO:0000256" key="2">
    <source>
        <dbReference type="SAM" id="SignalP"/>
    </source>
</evidence>
<organism evidence="3 4">
    <name type="scientific">Pseudomonas veronii</name>
    <dbReference type="NCBI Taxonomy" id="76761"/>
    <lineage>
        <taxon>Bacteria</taxon>
        <taxon>Pseudomonadati</taxon>
        <taxon>Pseudomonadota</taxon>
        <taxon>Gammaproteobacteria</taxon>
        <taxon>Pseudomonadales</taxon>
        <taxon>Pseudomonadaceae</taxon>
        <taxon>Pseudomonas</taxon>
    </lineage>
</organism>
<evidence type="ECO:0000313" key="4">
    <source>
        <dbReference type="Proteomes" id="UP000323909"/>
    </source>
</evidence>
<proteinExistence type="predicted"/>
<reference evidence="3 4" key="1">
    <citation type="submission" date="2019-09" db="EMBL/GenBank/DDBJ databases">
        <title>Genomic sequencing of 4 copper resistant soil isolates.</title>
        <authorList>
            <person name="Havryliuk O."/>
        </authorList>
    </citation>
    <scope>NUCLEOTIDE SEQUENCE [LARGE SCALE GENOMIC DNA]</scope>
    <source>
        <strain evidence="3 4">UKR4</strain>
    </source>
</reference>
<dbReference type="EMBL" id="VWXT01000066">
    <property type="protein sequence ID" value="KAA6184740.1"/>
    <property type="molecule type" value="Genomic_DNA"/>
</dbReference>
<gene>
    <name evidence="3" type="ORF">F3K53_05465</name>
</gene>
<feature type="region of interest" description="Disordered" evidence="1">
    <location>
        <begin position="281"/>
        <end position="308"/>
    </location>
</feature>
<sequence length="308" mass="32073">MNPLKSCTAINAWLLLALLSAATWVQAAPQAGVVTHLSGPLFVKKLDGSLRVLGEQSLVEVGDTLSTQGKGYAQVRLRDDSLLTLQPGTVLSVDAFAYDVNVPGADAAVFTLKQGGLRSDSGLLGKRSQDRSTLMTPRGRINLQSASVEVYYQPTAGVATRASSRVKSLAMGLAASAGHADDSYSAVVAAVSARYVYRLANVLASVESWAAQGKASLAAVVQKATSVLPPGLYVHVLDGLINLTNEGGTQGFKAGQFGFTSSFREPPAVLPKNPGISFTLPPAFNQSTGPQGPATNASKSNNVDCEVR</sequence>
<feature type="signal peptide" evidence="2">
    <location>
        <begin position="1"/>
        <end position="27"/>
    </location>
</feature>
<keyword evidence="2" id="KW-0732">Signal</keyword>
<dbReference type="RefSeq" id="WP_150053791.1">
    <property type="nucleotide sequence ID" value="NZ_VWXT01000066.1"/>
</dbReference>
<dbReference type="Proteomes" id="UP000323909">
    <property type="component" value="Unassembled WGS sequence"/>
</dbReference>
<name>A0A5M8FL74_PSEVE</name>